<feature type="active site" description="Proton acceptor" evidence="11 13">
    <location>
        <position position="328"/>
    </location>
</feature>
<feature type="binding site" evidence="11 14">
    <location>
        <position position="127"/>
    </location>
    <ligand>
        <name>NAD(+)</name>
        <dbReference type="ChEBI" id="CHEBI:57540"/>
    </ligand>
</feature>
<dbReference type="Gene3D" id="3.40.50.1980">
    <property type="entry name" value="Nitrogenase molybdenum iron protein domain"/>
    <property type="match status" value="2"/>
</dbReference>
<dbReference type="Pfam" id="PF00815">
    <property type="entry name" value="Histidinol_dh"/>
    <property type="match status" value="1"/>
</dbReference>
<evidence type="ECO:0000256" key="7">
    <source>
        <dbReference type="ARBA" id="ARBA00023002"/>
    </source>
</evidence>
<feature type="active site" description="Proton acceptor" evidence="11 13">
    <location>
        <position position="327"/>
    </location>
</feature>
<dbReference type="PANTHER" id="PTHR21256">
    <property type="entry name" value="HISTIDINOL DEHYDROGENASE HDH"/>
    <property type="match status" value="1"/>
</dbReference>
<feature type="binding site" evidence="11 15">
    <location>
        <position position="420"/>
    </location>
    <ligand>
        <name>substrate</name>
    </ligand>
</feature>
<feature type="binding site" evidence="11 14">
    <location>
        <position position="212"/>
    </location>
    <ligand>
        <name>NAD(+)</name>
        <dbReference type="ChEBI" id="CHEBI:57540"/>
    </ligand>
</feature>
<feature type="binding site" evidence="11 14">
    <location>
        <position position="189"/>
    </location>
    <ligand>
        <name>NAD(+)</name>
        <dbReference type="ChEBI" id="CHEBI:57540"/>
    </ligand>
</feature>
<dbReference type="PANTHER" id="PTHR21256:SF2">
    <property type="entry name" value="HISTIDINE BIOSYNTHESIS TRIFUNCTIONAL PROTEIN"/>
    <property type="match status" value="1"/>
</dbReference>
<dbReference type="EMBL" id="FWZT01000032">
    <property type="protein sequence ID" value="SMF78311.1"/>
    <property type="molecule type" value="Genomic_DNA"/>
</dbReference>
<feature type="binding site" evidence="11 15">
    <location>
        <position position="260"/>
    </location>
    <ligand>
        <name>substrate</name>
    </ligand>
</feature>
<comment type="similarity">
    <text evidence="2 11 12 17">Belongs to the histidinol dehydrogenase family.</text>
</comment>
<dbReference type="HAMAP" id="MF_01024">
    <property type="entry name" value="HisD"/>
    <property type="match status" value="1"/>
</dbReference>
<evidence type="ECO:0000256" key="10">
    <source>
        <dbReference type="ARBA" id="ARBA00049489"/>
    </source>
</evidence>
<dbReference type="GO" id="GO:0051287">
    <property type="term" value="F:NAD binding"/>
    <property type="evidence" value="ECO:0007669"/>
    <property type="project" value="InterPro"/>
</dbReference>
<feature type="binding site" evidence="11 15">
    <location>
        <position position="361"/>
    </location>
    <ligand>
        <name>substrate</name>
    </ligand>
</feature>
<dbReference type="GO" id="GO:0000105">
    <property type="term" value="P:L-histidine biosynthetic process"/>
    <property type="evidence" value="ECO:0007669"/>
    <property type="project" value="UniProtKB-UniRule"/>
</dbReference>
<dbReference type="PRINTS" id="PR00083">
    <property type="entry name" value="HOLDHDRGNASE"/>
</dbReference>
<dbReference type="OrthoDB" id="9805269at2"/>
<keyword evidence="8 11" id="KW-0520">NAD</keyword>
<evidence type="ECO:0000256" key="8">
    <source>
        <dbReference type="ARBA" id="ARBA00023027"/>
    </source>
</evidence>
<dbReference type="STRING" id="1513793.SAMN06296036_13248"/>
<keyword evidence="4 11" id="KW-0028">Amino-acid biosynthesis</keyword>
<feature type="binding site" evidence="11 16">
    <location>
        <position position="361"/>
    </location>
    <ligand>
        <name>Zn(2+)</name>
        <dbReference type="ChEBI" id="CHEBI:29105"/>
    </ligand>
</feature>
<sequence>MKIFNWSDLNSEEQAFVLSRPALDQSASVSEKVAQIISQVRQNGDEAVKALTETFDGVTLDHLAVSPAEFEDAESSISARSREAILTAIENVSKFHEVQKPSSISIETMPGVTCRREARPIERVGLYVPGGTAPLPSTVVMLGVPATIAGCPLKVLCTPPRKDGSIDPHILVAAKLTGIDQVYKAGGAQAIAAMAFGTGSIPSVSKIFGPGNTWVTEAKLQVAKDPAGAMYDMPAGPSEVMVIADENASPDFIASDLLSQAEHGVDSQSILVTNSKHIAEQVVEAVMTQLSQLSRKDIAAIALEKSRIITTDNLSEALAISNRYGPEHLIIQVTDPESWTSKIHNAGSVFLGPWSPESVGDYASGTNHVLPTYGYAKAVSGLSLDSFLKQVTFQNLSAEGLCSLGPTVEHLAELEGLDAHKNAVSIRLQQLKGKGLSS</sequence>
<keyword evidence="19" id="KW-1185">Reference proteome</keyword>
<organism evidence="18 19">
    <name type="scientific">Pseudobacteriovorax antillogorgiicola</name>
    <dbReference type="NCBI Taxonomy" id="1513793"/>
    <lineage>
        <taxon>Bacteria</taxon>
        <taxon>Pseudomonadati</taxon>
        <taxon>Bdellovibrionota</taxon>
        <taxon>Oligoflexia</taxon>
        <taxon>Oligoflexales</taxon>
        <taxon>Pseudobacteriovoracaceae</taxon>
        <taxon>Pseudobacteriovorax</taxon>
    </lineage>
</organism>
<dbReference type="RefSeq" id="WP_132325355.1">
    <property type="nucleotide sequence ID" value="NZ_FWZT01000032.1"/>
</dbReference>
<comment type="function">
    <text evidence="11">Catalyzes the sequential NAD-dependent oxidations of L-histidinol to L-histidinaldehyde and then to L-histidine.</text>
</comment>
<dbReference type="FunFam" id="1.20.5.1300:FF:000002">
    <property type="entry name" value="Histidinol dehydrogenase, chloroplastic"/>
    <property type="match status" value="1"/>
</dbReference>
<dbReference type="EC" id="1.1.1.23" evidence="3 11"/>
<keyword evidence="6 11" id="KW-0862">Zinc</keyword>
<dbReference type="GO" id="GO:0005829">
    <property type="term" value="C:cytosol"/>
    <property type="evidence" value="ECO:0007669"/>
    <property type="project" value="TreeGrafter"/>
</dbReference>
<evidence type="ECO:0000256" key="2">
    <source>
        <dbReference type="ARBA" id="ARBA00010178"/>
    </source>
</evidence>
<feature type="binding site" evidence="11 15">
    <location>
        <position position="263"/>
    </location>
    <ligand>
        <name>substrate</name>
    </ligand>
</feature>
<dbReference type="NCBIfam" id="TIGR00069">
    <property type="entry name" value="hisD"/>
    <property type="match status" value="1"/>
</dbReference>
<proteinExistence type="inferred from homology"/>
<evidence type="ECO:0000313" key="18">
    <source>
        <dbReference type="EMBL" id="SMF78311.1"/>
    </source>
</evidence>
<feature type="binding site" evidence="11 15">
    <location>
        <position position="415"/>
    </location>
    <ligand>
        <name>substrate</name>
    </ligand>
</feature>
<gene>
    <name evidence="11" type="primary">hisD</name>
    <name evidence="18" type="ORF">SAMN06296036_13248</name>
</gene>
<feature type="binding site" evidence="11 16">
    <location>
        <position position="263"/>
    </location>
    <ligand>
        <name>Zn(2+)</name>
        <dbReference type="ChEBI" id="CHEBI:29105"/>
    </ligand>
</feature>
<evidence type="ECO:0000256" key="5">
    <source>
        <dbReference type="ARBA" id="ARBA00022723"/>
    </source>
</evidence>
<evidence type="ECO:0000256" key="9">
    <source>
        <dbReference type="ARBA" id="ARBA00023102"/>
    </source>
</evidence>
<evidence type="ECO:0000256" key="4">
    <source>
        <dbReference type="ARBA" id="ARBA00022605"/>
    </source>
</evidence>
<comment type="catalytic activity">
    <reaction evidence="10 11">
        <text>L-histidinol + 2 NAD(+) + H2O = L-histidine + 2 NADH + 3 H(+)</text>
        <dbReference type="Rhea" id="RHEA:20641"/>
        <dbReference type="ChEBI" id="CHEBI:15377"/>
        <dbReference type="ChEBI" id="CHEBI:15378"/>
        <dbReference type="ChEBI" id="CHEBI:57540"/>
        <dbReference type="ChEBI" id="CHEBI:57595"/>
        <dbReference type="ChEBI" id="CHEBI:57699"/>
        <dbReference type="ChEBI" id="CHEBI:57945"/>
        <dbReference type="EC" id="1.1.1.23"/>
    </reaction>
</comment>
<reference evidence="19" key="1">
    <citation type="submission" date="2017-04" db="EMBL/GenBank/DDBJ databases">
        <authorList>
            <person name="Varghese N."/>
            <person name="Submissions S."/>
        </authorList>
    </citation>
    <scope>NUCLEOTIDE SEQUENCE [LARGE SCALE GENOMIC DNA]</scope>
    <source>
        <strain evidence="19">RKEM611</strain>
    </source>
</reference>
<dbReference type="GO" id="GO:0004399">
    <property type="term" value="F:histidinol dehydrogenase activity"/>
    <property type="evidence" value="ECO:0007669"/>
    <property type="project" value="UniProtKB-UniRule"/>
</dbReference>
<dbReference type="Proteomes" id="UP000192907">
    <property type="component" value="Unassembled WGS sequence"/>
</dbReference>
<feature type="binding site" evidence="11 15">
    <location>
        <position position="328"/>
    </location>
    <ligand>
        <name>substrate</name>
    </ligand>
</feature>
<keyword evidence="7 11" id="KW-0560">Oxidoreductase</keyword>
<protein>
    <recommendedName>
        <fullName evidence="3 11">Histidinol dehydrogenase</fullName>
        <shortName evidence="11">HDH</shortName>
        <ecNumber evidence="3 11">1.1.1.23</ecNumber>
    </recommendedName>
</protein>
<keyword evidence="5 11" id="KW-0479">Metal-binding</keyword>
<evidence type="ECO:0000256" key="11">
    <source>
        <dbReference type="HAMAP-Rule" id="MF_01024"/>
    </source>
</evidence>
<dbReference type="FunFam" id="3.40.50.1980:FF:000001">
    <property type="entry name" value="Histidinol dehydrogenase"/>
    <property type="match status" value="1"/>
</dbReference>
<evidence type="ECO:0000256" key="15">
    <source>
        <dbReference type="PIRSR" id="PIRSR000099-3"/>
    </source>
</evidence>
<dbReference type="AlphaFoldDB" id="A0A1Y6CMS6"/>
<dbReference type="InterPro" id="IPR022695">
    <property type="entry name" value="Histidinol_DH_monofunct"/>
</dbReference>
<comment type="cofactor">
    <cofactor evidence="11 16">
        <name>Zn(2+)</name>
        <dbReference type="ChEBI" id="CHEBI:29105"/>
    </cofactor>
    <text evidence="11 16">Binds 1 zinc ion per subunit.</text>
</comment>
<evidence type="ECO:0000256" key="13">
    <source>
        <dbReference type="PIRSR" id="PIRSR000099-1"/>
    </source>
</evidence>
<feature type="binding site" evidence="11 16">
    <location>
        <position position="420"/>
    </location>
    <ligand>
        <name>Zn(2+)</name>
        <dbReference type="ChEBI" id="CHEBI:29105"/>
    </ligand>
</feature>
<dbReference type="SUPFAM" id="SSF53720">
    <property type="entry name" value="ALDH-like"/>
    <property type="match status" value="1"/>
</dbReference>
<evidence type="ECO:0000256" key="1">
    <source>
        <dbReference type="ARBA" id="ARBA00004940"/>
    </source>
</evidence>
<dbReference type="PIRSF" id="PIRSF000099">
    <property type="entry name" value="Histidinol_dh"/>
    <property type="match status" value="1"/>
</dbReference>
<evidence type="ECO:0000256" key="16">
    <source>
        <dbReference type="PIRSR" id="PIRSR000099-4"/>
    </source>
</evidence>
<dbReference type="UniPathway" id="UPA00031">
    <property type="reaction ID" value="UER00014"/>
</dbReference>
<dbReference type="InterPro" id="IPR012131">
    <property type="entry name" value="Hstdl_DH"/>
</dbReference>
<name>A0A1Y6CMS6_9BACT</name>
<evidence type="ECO:0000256" key="3">
    <source>
        <dbReference type="ARBA" id="ARBA00012965"/>
    </source>
</evidence>
<evidence type="ECO:0000256" key="6">
    <source>
        <dbReference type="ARBA" id="ARBA00022833"/>
    </source>
</evidence>
<dbReference type="Gene3D" id="1.20.5.1300">
    <property type="match status" value="1"/>
</dbReference>
<dbReference type="InterPro" id="IPR016161">
    <property type="entry name" value="Ald_DH/histidinol_DH"/>
</dbReference>
<keyword evidence="9 11" id="KW-0368">Histidine biosynthesis</keyword>
<feature type="binding site" evidence="11 16">
    <location>
        <position position="260"/>
    </location>
    <ligand>
        <name>Zn(2+)</name>
        <dbReference type="ChEBI" id="CHEBI:29105"/>
    </ligand>
</feature>
<feature type="binding site" evidence="11 15">
    <location>
        <position position="238"/>
    </location>
    <ligand>
        <name>substrate</name>
    </ligand>
</feature>
<evidence type="ECO:0000313" key="19">
    <source>
        <dbReference type="Proteomes" id="UP000192907"/>
    </source>
</evidence>
<dbReference type="CDD" id="cd06572">
    <property type="entry name" value="Histidinol_dh"/>
    <property type="match status" value="1"/>
</dbReference>
<evidence type="ECO:0000256" key="17">
    <source>
        <dbReference type="RuleBase" id="RU004175"/>
    </source>
</evidence>
<accession>A0A1Y6CMS6</accession>
<dbReference type="GO" id="GO:0008270">
    <property type="term" value="F:zinc ion binding"/>
    <property type="evidence" value="ECO:0007669"/>
    <property type="project" value="UniProtKB-UniRule"/>
</dbReference>
<evidence type="ECO:0000256" key="12">
    <source>
        <dbReference type="PIRNR" id="PIRNR000099"/>
    </source>
</evidence>
<comment type="pathway">
    <text evidence="1 11">Amino-acid biosynthesis; L-histidine biosynthesis; L-histidine from 5-phospho-alpha-D-ribose 1-diphosphate: step 9/9.</text>
</comment>
<evidence type="ECO:0000256" key="14">
    <source>
        <dbReference type="PIRSR" id="PIRSR000099-2"/>
    </source>
</evidence>